<name>A0A1G5AJK5_9FIRM</name>
<dbReference type="Proteomes" id="UP000183047">
    <property type="component" value="Unassembled WGS sequence"/>
</dbReference>
<dbReference type="AlphaFoldDB" id="A0A1G5AJK5"/>
<sequence length="128" mass="13956">MKKVAVTTMVFMGLMACVIVFNIILCEAVPEYKDFLTAAVSEETAPPVVKASTVNVTKKNEEKTEEKLTLEELKEKYDISALESSSLSSGADNDGAERTIVDKTYHEDCGTGKGYWVITYSDGSTAVE</sequence>
<proteinExistence type="predicted"/>
<dbReference type="RefSeq" id="WP_074461121.1">
    <property type="nucleotide sequence ID" value="NZ_FMUR01000003.1"/>
</dbReference>
<organism evidence="1 2">
    <name type="scientific">Butyrivibrio hungatei</name>
    <dbReference type="NCBI Taxonomy" id="185008"/>
    <lineage>
        <taxon>Bacteria</taxon>
        <taxon>Bacillati</taxon>
        <taxon>Bacillota</taxon>
        <taxon>Clostridia</taxon>
        <taxon>Lachnospirales</taxon>
        <taxon>Lachnospiraceae</taxon>
        <taxon>Butyrivibrio</taxon>
    </lineage>
</organism>
<reference evidence="2" key="1">
    <citation type="submission" date="2016-10" db="EMBL/GenBank/DDBJ databases">
        <authorList>
            <person name="Varghese N."/>
            <person name="Submissions S."/>
        </authorList>
    </citation>
    <scope>NUCLEOTIDE SEQUENCE [LARGE SCALE GENOMIC DNA]</scope>
    <source>
        <strain evidence="2">XBD2006</strain>
    </source>
</reference>
<gene>
    <name evidence="1" type="ORF">SAMN02910451_00301</name>
</gene>
<keyword evidence="2" id="KW-1185">Reference proteome</keyword>
<evidence type="ECO:0000313" key="2">
    <source>
        <dbReference type="Proteomes" id="UP000183047"/>
    </source>
</evidence>
<dbReference type="OrthoDB" id="2004070at2"/>
<evidence type="ECO:0000313" key="1">
    <source>
        <dbReference type="EMBL" id="SCX78035.1"/>
    </source>
</evidence>
<dbReference type="PROSITE" id="PS51257">
    <property type="entry name" value="PROKAR_LIPOPROTEIN"/>
    <property type="match status" value="1"/>
</dbReference>
<accession>A0A1G5AJK5</accession>
<dbReference type="EMBL" id="FMUR01000003">
    <property type="protein sequence ID" value="SCX78035.1"/>
    <property type="molecule type" value="Genomic_DNA"/>
</dbReference>
<protein>
    <submittedName>
        <fullName evidence="1">Uncharacterized protein</fullName>
    </submittedName>
</protein>